<dbReference type="OrthoDB" id="5298576at2"/>
<name>A0A060NJD1_9BURK</name>
<dbReference type="InterPro" id="IPR010127">
    <property type="entry name" value="Phasin_subfam-1"/>
</dbReference>
<dbReference type="STRING" id="1458426.SMCB_0113"/>
<dbReference type="InterPro" id="IPR018968">
    <property type="entry name" value="Phasin"/>
</dbReference>
<accession>A0A060NJD1</accession>
<dbReference type="RefSeq" id="WP_045534302.1">
    <property type="nucleotide sequence ID" value="NZ_AP014569.1"/>
</dbReference>
<protein>
    <recommendedName>
        <fullName evidence="1">Phasin domain-containing protein</fullName>
    </recommendedName>
</protein>
<dbReference type="HOGENOM" id="CLU_112006_2_1_4"/>
<dbReference type="AlphaFoldDB" id="A0A060NJD1"/>
<organism evidence="2 3">
    <name type="scientific">Serpentinimonas maccroryi</name>
    <dbReference type="NCBI Taxonomy" id="1458426"/>
    <lineage>
        <taxon>Bacteria</taxon>
        <taxon>Pseudomonadati</taxon>
        <taxon>Pseudomonadota</taxon>
        <taxon>Betaproteobacteria</taxon>
        <taxon>Burkholderiales</taxon>
        <taxon>Comamonadaceae</taxon>
        <taxon>Serpentinimonas</taxon>
    </lineage>
</organism>
<feature type="domain" description="Phasin" evidence="1">
    <location>
        <begin position="5"/>
        <end position="103"/>
    </location>
</feature>
<evidence type="ECO:0000259" key="1">
    <source>
        <dbReference type="Pfam" id="PF09361"/>
    </source>
</evidence>
<dbReference type="Proteomes" id="UP000066014">
    <property type="component" value="Chromosome"/>
</dbReference>
<dbReference type="NCBIfam" id="TIGR01841">
    <property type="entry name" value="phasin"/>
    <property type="match status" value="1"/>
</dbReference>
<dbReference type="Pfam" id="PF09361">
    <property type="entry name" value="Phasin_2"/>
    <property type="match status" value="1"/>
</dbReference>
<evidence type="ECO:0000313" key="3">
    <source>
        <dbReference type="Proteomes" id="UP000066014"/>
    </source>
</evidence>
<gene>
    <name evidence="2" type="ORF">SMCB_0113</name>
</gene>
<evidence type="ECO:0000313" key="2">
    <source>
        <dbReference type="EMBL" id="BAO82341.1"/>
    </source>
</evidence>
<reference evidence="2 3" key="1">
    <citation type="journal article" date="2014" name="Nat. Commun.">
        <title>Physiological and genomic features of highly alkaliphilic hydrogen-utilizing Betaproteobacteria from a continental serpentinizing site.</title>
        <authorList>
            <person name="Suzuki S."/>
            <person name="Kuenen J.G."/>
            <person name="Schipper K."/>
            <person name="van der Velde S."/>
            <person name="Ishii S."/>
            <person name="Wu A."/>
            <person name="Sorokin D.Y."/>
            <person name="Tenney A."/>
            <person name="Meng X.Y."/>
            <person name="Morrill P.L."/>
            <person name="Kamagata Y."/>
            <person name="Muyzer G."/>
            <person name="Nealson K.H."/>
        </authorList>
    </citation>
    <scope>NUCLEOTIDE SEQUENCE [LARGE SCALE GENOMIC DNA]</scope>
    <source>
        <strain evidence="2 3">B1</strain>
    </source>
</reference>
<sequence>MLTVEQILAAQKAQVSTLFDLSSKALASVERLNELNLQAARASLSESASHAQAVLGAKDLQDVVALQSAALQPLAEKAASYSRHLYEIATGMGAELSKVAEAQASDAQKQFVAAVDSAVKNAPQGSESAVAAVKSAVSTASAAMELVQKGVKQATELAEANFNAVTSTAAASAKPAARSSKSAA</sequence>
<proteinExistence type="predicted"/>
<dbReference type="EMBL" id="AP014569">
    <property type="protein sequence ID" value="BAO82341.1"/>
    <property type="molecule type" value="Genomic_DNA"/>
</dbReference>
<dbReference type="KEGG" id="cbab:SMCB_0113"/>
<keyword evidence="3" id="KW-1185">Reference proteome</keyword>